<organism evidence="3 4">
    <name type="scientific">Falsibacillus pallidus</name>
    <dbReference type="NCBI Taxonomy" id="493781"/>
    <lineage>
        <taxon>Bacteria</taxon>
        <taxon>Bacillati</taxon>
        <taxon>Bacillota</taxon>
        <taxon>Bacilli</taxon>
        <taxon>Bacillales</taxon>
        <taxon>Bacillaceae</taxon>
        <taxon>Falsibacillus</taxon>
    </lineage>
</organism>
<dbReference type="AlphaFoldDB" id="A0A370GBR0"/>
<evidence type="ECO:0000259" key="2">
    <source>
        <dbReference type="Pfam" id="PF00561"/>
    </source>
</evidence>
<protein>
    <submittedName>
        <fullName evidence="3">Proline iminopeptidase</fullName>
    </submittedName>
</protein>
<dbReference type="GO" id="GO:0016020">
    <property type="term" value="C:membrane"/>
    <property type="evidence" value="ECO:0007669"/>
    <property type="project" value="TreeGrafter"/>
</dbReference>
<dbReference type="SUPFAM" id="SSF53474">
    <property type="entry name" value="alpha/beta-Hydrolases"/>
    <property type="match status" value="1"/>
</dbReference>
<dbReference type="InterPro" id="IPR000073">
    <property type="entry name" value="AB_hydrolase_1"/>
</dbReference>
<dbReference type="PANTHER" id="PTHR43798">
    <property type="entry name" value="MONOACYLGLYCEROL LIPASE"/>
    <property type="match status" value="1"/>
</dbReference>
<dbReference type="InterPro" id="IPR050266">
    <property type="entry name" value="AB_hydrolase_sf"/>
</dbReference>
<evidence type="ECO:0000313" key="4">
    <source>
        <dbReference type="Proteomes" id="UP000255326"/>
    </source>
</evidence>
<dbReference type="EMBL" id="QQAY01000009">
    <property type="protein sequence ID" value="RDI41245.1"/>
    <property type="molecule type" value="Genomic_DNA"/>
</dbReference>
<reference evidence="3 4" key="1">
    <citation type="submission" date="2018-07" db="EMBL/GenBank/DDBJ databases">
        <title>Genomic Encyclopedia of Type Strains, Phase IV (KMG-IV): sequencing the most valuable type-strain genomes for metagenomic binning, comparative biology and taxonomic classification.</title>
        <authorList>
            <person name="Goeker M."/>
        </authorList>
    </citation>
    <scope>NUCLEOTIDE SEQUENCE [LARGE SCALE GENOMIC DNA]</scope>
    <source>
        <strain evidence="3 4">DSM 25281</strain>
    </source>
</reference>
<comment type="caution">
    <text evidence="3">The sequence shown here is derived from an EMBL/GenBank/DDBJ whole genome shotgun (WGS) entry which is preliminary data.</text>
</comment>
<feature type="domain" description="AB hydrolase-1" evidence="2">
    <location>
        <begin position="41"/>
        <end position="120"/>
    </location>
</feature>
<dbReference type="GO" id="GO:0016787">
    <property type="term" value="F:hydrolase activity"/>
    <property type="evidence" value="ECO:0007669"/>
    <property type="project" value="UniProtKB-KW"/>
</dbReference>
<gene>
    <name evidence="3" type="ORF">DFR59_10991</name>
</gene>
<dbReference type="OrthoDB" id="9796770at2"/>
<evidence type="ECO:0000313" key="3">
    <source>
        <dbReference type="EMBL" id="RDI41245.1"/>
    </source>
</evidence>
<accession>A0A370GBR0</accession>
<dbReference type="Pfam" id="PF00561">
    <property type="entry name" value="Abhydrolase_1"/>
    <property type="match status" value="1"/>
</dbReference>
<keyword evidence="4" id="KW-1185">Reference proteome</keyword>
<sequence length="277" mass="31273">MWEKRMIETSRGTFELFTKGEGPPLCTTHLYSEFNEKGNLLASSLADHYTVYLVNLRGSGNSTGDTTRFSLGMTDAVGDLEAVRQALNIDQWTFAGHSTGGMLALKYAIMHPESLTKIIAGGLCASSDYMRHKGSIYCPENPNNARIKEILTILGNQSSTIEERRNAGKEWTLMSLYDPKTYEMMSSRPNSGKSVASRLDYFSYKELPEFDLRKQLKETSTEAYLYSGLYDTQCPHKFSLEAATIMPNGSMTTFHFSNHYPYIEEEESFREFVAQTL</sequence>
<dbReference type="Proteomes" id="UP000255326">
    <property type="component" value="Unassembled WGS sequence"/>
</dbReference>
<dbReference type="Gene3D" id="3.40.50.1820">
    <property type="entry name" value="alpha/beta hydrolase"/>
    <property type="match status" value="1"/>
</dbReference>
<evidence type="ECO:0000256" key="1">
    <source>
        <dbReference type="ARBA" id="ARBA00022801"/>
    </source>
</evidence>
<proteinExistence type="predicted"/>
<dbReference type="PANTHER" id="PTHR43798:SF31">
    <property type="entry name" value="AB HYDROLASE SUPERFAMILY PROTEIN YCLE"/>
    <property type="match status" value="1"/>
</dbReference>
<dbReference type="Gene3D" id="6.10.140.700">
    <property type="match status" value="1"/>
</dbReference>
<dbReference type="InterPro" id="IPR029058">
    <property type="entry name" value="AB_hydrolase_fold"/>
</dbReference>
<dbReference type="RefSeq" id="WP_114746225.1">
    <property type="nucleotide sequence ID" value="NZ_CP158866.1"/>
</dbReference>
<keyword evidence="1" id="KW-0378">Hydrolase</keyword>
<name>A0A370GBR0_9BACI</name>